<proteinExistence type="predicted"/>
<gene>
    <name evidence="1" type="ORF">L1F29_05015</name>
</gene>
<dbReference type="Gene3D" id="1.10.10.60">
    <property type="entry name" value="Homeodomain-like"/>
    <property type="match status" value="1"/>
</dbReference>
<keyword evidence="2" id="KW-1185">Reference proteome</keyword>
<dbReference type="SUPFAM" id="SSF46689">
    <property type="entry name" value="Homeodomain-like"/>
    <property type="match status" value="1"/>
</dbReference>
<name>A0ABY5SB78_9BACL</name>
<dbReference type="EMBL" id="CP091430">
    <property type="protein sequence ID" value="UVI31207.1"/>
    <property type="molecule type" value="Genomic_DNA"/>
</dbReference>
<accession>A0ABY5SB78</accession>
<evidence type="ECO:0000313" key="2">
    <source>
        <dbReference type="Proteomes" id="UP001057877"/>
    </source>
</evidence>
<evidence type="ECO:0008006" key="3">
    <source>
        <dbReference type="Google" id="ProtNLM"/>
    </source>
</evidence>
<protein>
    <recommendedName>
        <fullName evidence="3">Helix-turn-helix domain-containing protein</fullName>
    </recommendedName>
</protein>
<organism evidence="1 2">
    <name type="scientific">Paenibacillus spongiae</name>
    <dbReference type="NCBI Taxonomy" id="2909671"/>
    <lineage>
        <taxon>Bacteria</taxon>
        <taxon>Bacillati</taxon>
        <taxon>Bacillota</taxon>
        <taxon>Bacilli</taxon>
        <taxon>Bacillales</taxon>
        <taxon>Paenibacillaceae</taxon>
        <taxon>Paenibacillus</taxon>
    </lineage>
</organism>
<dbReference type="InterPro" id="IPR009057">
    <property type="entry name" value="Homeodomain-like_sf"/>
</dbReference>
<dbReference type="Proteomes" id="UP001057877">
    <property type="component" value="Chromosome"/>
</dbReference>
<evidence type="ECO:0000313" key="1">
    <source>
        <dbReference type="EMBL" id="UVI31207.1"/>
    </source>
</evidence>
<reference evidence="1" key="1">
    <citation type="submission" date="2022-01" db="EMBL/GenBank/DDBJ databases">
        <title>Paenibacillus spongiae sp. nov., isolated from marine sponge.</title>
        <authorList>
            <person name="Li Z."/>
            <person name="Zhang M."/>
        </authorList>
    </citation>
    <scope>NUCLEOTIDE SEQUENCE</scope>
    <source>
        <strain evidence="1">PHS-Z3</strain>
    </source>
</reference>
<sequence length="139" mass="15670">MARGQQTPDELKEQIRAALASNNNVREIARQFKVSPSTVMKIRDEKPDEFEQLRTDKKQQMIDKIWASLVDAADLGHSMIKEAKQGAREIPLNQVSTFYGTMYDKMALMQGENTQNIGGSGINVVLNMPDVASEDQWNK</sequence>
<dbReference type="RefSeq" id="WP_258387271.1">
    <property type="nucleotide sequence ID" value="NZ_CP091430.1"/>
</dbReference>